<protein>
    <recommendedName>
        <fullName evidence="2">MHC class II beta chain N-terminal domain-containing protein</fullName>
    </recommendedName>
</protein>
<keyword evidence="1" id="KW-0325">Glycoprotein</keyword>
<dbReference type="SMART" id="SM00921">
    <property type="entry name" value="MHC_II_beta"/>
    <property type="match status" value="1"/>
</dbReference>
<dbReference type="SUPFAM" id="SSF54452">
    <property type="entry name" value="MHC antigen-recognition domain"/>
    <property type="match status" value="1"/>
</dbReference>
<feature type="domain" description="MHC class II beta chain N-terminal" evidence="2">
    <location>
        <begin position="48"/>
        <end position="122"/>
    </location>
</feature>
<sequence>MAAVGHRGCGVGIRCGPGALGVLLRGAEGGPTDLCAALTGVFMFMVKGECHFINGTEKVRFVGRAIYNRQLFMHLDSDVGHFLGDPLYGEKVAKRMNNDPAILEDIRAQVDRYCRACYEISRRSDDSSVARRSRSA</sequence>
<proteinExistence type="predicted"/>
<name>A0A8D2M3R7_ZONAL</name>
<dbReference type="GO" id="GO:0006955">
    <property type="term" value="P:immune response"/>
    <property type="evidence" value="ECO:0007669"/>
    <property type="project" value="InterPro"/>
</dbReference>
<accession>A0A8D2M3R7</accession>
<dbReference type="Pfam" id="PF00969">
    <property type="entry name" value="MHC_II_beta"/>
    <property type="match status" value="1"/>
</dbReference>
<dbReference type="InterPro" id="IPR014745">
    <property type="entry name" value="MHC_II_a/b_N"/>
</dbReference>
<dbReference type="Gene3D" id="3.10.320.10">
    <property type="entry name" value="Class II Histocompatibility Antigen, M Beta Chain, Chain B, domain 1"/>
    <property type="match status" value="1"/>
</dbReference>
<reference evidence="3" key="2">
    <citation type="submission" date="2025-09" db="UniProtKB">
        <authorList>
            <consortium name="Ensembl"/>
        </authorList>
    </citation>
    <scope>IDENTIFICATION</scope>
</reference>
<evidence type="ECO:0000259" key="2">
    <source>
        <dbReference type="SMART" id="SM00921"/>
    </source>
</evidence>
<dbReference type="AlphaFoldDB" id="A0A8D2M3R7"/>
<reference evidence="3" key="1">
    <citation type="submission" date="2025-08" db="UniProtKB">
        <authorList>
            <consortium name="Ensembl"/>
        </authorList>
    </citation>
    <scope>IDENTIFICATION</scope>
</reference>
<dbReference type="GO" id="GO:0042613">
    <property type="term" value="C:MHC class II protein complex"/>
    <property type="evidence" value="ECO:0007669"/>
    <property type="project" value="InterPro"/>
</dbReference>
<dbReference type="InterPro" id="IPR011162">
    <property type="entry name" value="MHC_I/II-like_Ag-recog"/>
</dbReference>
<keyword evidence="4" id="KW-1185">Reference proteome</keyword>
<evidence type="ECO:0000313" key="4">
    <source>
        <dbReference type="Proteomes" id="UP000694413"/>
    </source>
</evidence>
<evidence type="ECO:0000256" key="1">
    <source>
        <dbReference type="ARBA" id="ARBA00023180"/>
    </source>
</evidence>
<dbReference type="InterPro" id="IPR000353">
    <property type="entry name" value="MHC_II_b_N"/>
</dbReference>
<dbReference type="Proteomes" id="UP000694413">
    <property type="component" value="Unassembled WGS sequence"/>
</dbReference>
<dbReference type="GO" id="GO:0019882">
    <property type="term" value="P:antigen processing and presentation"/>
    <property type="evidence" value="ECO:0007669"/>
    <property type="project" value="InterPro"/>
</dbReference>
<dbReference type="Ensembl" id="ENSZALT00000002684.1">
    <property type="protein sequence ID" value="ENSZALP00000001539.1"/>
    <property type="gene ID" value="ENSZALG00000001744.1"/>
</dbReference>
<organism evidence="3 4">
    <name type="scientific">Zonotrichia albicollis</name>
    <name type="common">White-throated sparrow</name>
    <name type="synonym">Fringilla albicollis</name>
    <dbReference type="NCBI Taxonomy" id="44394"/>
    <lineage>
        <taxon>Eukaryota</taxon>
        <taxon>Metazoa</taxon>
        <taxon>Chordata</taxon>
        <taxon>Craniata</taxon>
        <taxon>Vertebrata</taxon>
        <taxon>Euteleostomi</taxon>
        <taxon>Archelosauria</taxon>
        <taxon>Archosauria</taxon>
        <taxon>Dinosauria</taxon>
        <taxon>Saurischia</taxon>
        <taxon>Theropoda</taxon>
        <taxon>Coelurosauria</taxon>
        <taxon>Aves</taxon>
        <taxon>Neognathae</taxon>
        <taxon>Neoaves</taxon>
        <taxon>Telluraves</taxon>
        <taxon>Australaves</taxon>
        <taxon>Passeriformes</taxon>
        <taxon>Passerellidae</taxon>
        <taxon>Zonotrichia</taxon>
    </lineage>
</organism>
<evidence type="ECO:0000313" key="3">
    <source>
        <dbReference type="Ensembl" id="ENSZALP00000001539.1"/>
    </source>
</evidence>